<dbReference type="Proteomes" id="UP000562352">
    <property type="component" value="Unassembled WGS sequence"/>
</dbReference>
<proteinExistence type="predicted"/>
<dbReference type="Pfam" id="PF08044">
    <property type="entry name" value="DUF1707"/>
    <property type="match status" value="1"/>
</dbReference>
<keyword evidence="3" id="KW-1185">Reference proteome</keyword>
<reference evidence="2 3" key="1">
    <citation type="submission" date="2020-08" db="EMBL/GenBank/DDBJ databases">
        <title>Genomic Encyclopedia of Type Strains, Phase III (KMG-III): the genomes of soil and plant-associated and newly described type strains.</title>
        <authorList>
            <person name="Whitman W."/>
        </authorList>
    </citation>
    <scope>NUCLEOTIDE SEQUENCE [LARGE SCALE GENOMIC DNA]</scope>
    <source>
        <strain evidence="2 3">CECT 3303</strain>
    </source>
</reference>
<comment type="caution">
    <text evidence="2">The sequence shown here is derived from an EMBL/GenBank/DDBJ whole genome shotgun (WGS) entry which is preliminary data.</text>
</comment>
<feature type="domain" description="DUF1707" evidence="1">
    <location>
        <begin position="12"/>
        <end position="64"/>
    </location>
</feature>
<name>A0A841D9M9_PLAVE</name>
<accession>A0A841D9M9</accession>
<evidence type="ECO:0000313" key="3">
    <source>
        <dbReference type="Proteomes" id="UP000562352"/>
    </source>
</evidence>
<protein>
    <recommendedName>
        <fullName evidence="1">DUF1707 domain-containing protein</fullName>
    </recommendedName>
</protein>
<dbReference type="PANTHER" id="PTHR40763">
    <property type="entry name" value="MEMBRANE PROTEIN-RELATED"/>
    <property type="match status" value="1"/>
</dbReference>
<organism evidence="2 3">
    <name type="scientific">Planomonospora venezuelensis</name>
    <dbReference type="NCBI Taxonomy" id="1999"/>
    <lineage>
        <taxon>Bacteria</taxon>
        <taxon>Bacillati</taxon>
        <taxon>Actinomycetota</taxon>
        <taxon>Actinomycetes</taxon>
        <taxon>Streptosporangiales</taxon>
        <taxon>Streptosporangiaceae</taxon>
        <taxon>Planomonospora</taxon>
    </lineage>
</organism>
<dbReference type="InterPro" id="IPR012551">
    <property type="entry name" value="DUF1707_SHOCT-like"/>
</dbReference>
<dbReference type="PANTHER" id="PTHR40763:SF5">
    <property type="entry name" value="MEMBRANE PROTEIN"/>
    <property type="match status" value="1"/>
</dbReference>
<dbReference type="AlphaFoldDB" id="A0A841D9M9"/>
<dbReference type="EMBL" id="JACHJJ010000017">
    <property type="protein sequence ID" value="MBB5965553.1"/>
    <property type="molecule type" value="Genomic_DNA"/>
</dbReference>
<sequence length="204" mass="22109">MSGDLVPERRDLRVSHEERDQVAEQLRMAAGDGRLTMEELDQRLEVALGARTYGELEAVLRDLPPAAGAARVPAPAPKELIRLKATSGQIRRDGAWAVPSRLEVEIASGSAVLDFTQALITQPALDLSVAVGSGQLSLIVPPDVAVDVGSVTVRSGSVRQRVRLDPGTPVRLMVTVSGSVKSGSVVVRRPRRSFWDWLRRRPLP</sequence>
<evidence type="ECO:0000313" key="2">
    <source>
        <dbReference type="EMBL" id="MBB5965553.1"/>
    </source>
</evidence>
<evidence type="ECO:0000259" key="1">
    <source>
        <dbReference type="Pfam" id="PF08044"/>
    </source>
</evidence>
<dbReference type="RefSeq" id="WP_184945028.1">
    <property type="nucleotide sequence ID" value="NZ_BAAAWZ010000001.1"/>
</dbReference>
<gene>
    <name evidence="2" type="ORF">FHS22_004843</name>
</gene>